<proteinExistence type="predicted"/>
<feature type="region of interest" description="Disordered" evidence="2">
    <location>
        <begin position="357"/>
        <end position="390"/>
    </location>
</feature>
<reference evidence="4" key="1">
    <citation type="submission" date="2011-03" db="EMBL/GenBank/DDBJ databases">
        <title>Version 3 of the genome sequence of Otolemur garnettii (Bushbaby).</title>
        <authorList>
            <consortium name="The Broad Institute Genome Sequencing Platform"/>
            <person name="Di Palma F."/>
            <person name="Johnson J."/>
            <person name="Lander E.S."/>
            <person name="Lindblad-Toh K."/>
            <person name="Jaffe D.B."/>
            <person name="Gnerre S."/>
            <person name="MacCallum I."/>
            <person name="Przybylski D."/>
            <person name="Ribeiro F.J."/>
            <person name="Burton J.N."/>
            <person name="Walker B.J."/>
            <person name="Sharpe T."/>
            <person name="Hall G."/>
        </authorList>
    </citation>
    <scope>NUCLEOTIDE SEQUENCE [LARGE SCALE GENOMIC DNA]</scope>
</reference>
<feature type="coiled-coil region" evidence="1">
    <location>
        <begin position="614"/>
        <end position="710"/>
    </location>
</feature>
<feature type="coiled-coil region" evidence="1">
    <location>
        <begin position="254"/>
        <end position="332"/>
    </location>
</feature>
<protein>
    <recommendedName>
        <fullName evidence="5">Centrosomal protein 128</fullName>
    </recommendedName>
</protein>
<evidence type="ECO:0008006" key="5">
    <source>
        <dbReference type="Google" id="ProtNLM"/>
    </source>
</evidence>
<name>H0XYC5_OTOGA</name>
<sequence>KESLEQSIDQLQSQRLRRNTSGRSLSITSLSASDLDGGPVAESDCFPPTSPLKDYGHPQCIKRDRRSGVRFFRETDVVVQLHAFHQSLRDLSSEQVHFGDDLNRELSRRSWSDETKKALEELTEKLNKETETRSDFRLGRAVASGDREMHTKRELVERRWDQLGLMSLQLQEALKKQEAKADENEGAIEKIRQTETEKNQLEQELELCRRLLSESEANRETLLQQREELPARLCKAEGEKGLQQVFLISKQQSNHQDEQRRRAIQREKQDLEKKMSSLRAHLDFNALASELEEVKQGMERKDKEKAKLAAQVDNLTKELENKEKQQLQMLNQFKEIQNHFDTWEGECQEDLQISELTHRTEDSPSSPSSTSVSTSAAVRGPAGGAGEVGEDLKVKAQGSIRQWELEYKLERALEKQSETLHQLTDKNNKKKKRKVNCQLFATLQQMESSKVLNDVLTKRALQERELQVKEEILGNSKSQHVDLELEVKNSLETIQRLENELKQSTIQSQMKTEKVHLEEEVAELKKSQALDKAKLLEMQESIKDRAIRADLANKLAEEKAKKAVLKELSALKAQVKSRDEETATVITQLLEQDVHQRELKDLTASLQSVKGKHVQNIQELMKHFKKEKSEAENHIRTLKAESLKIRLAKVHHCQLEKLKSQCDGLTEELTQNENENKKLKEKYQCLKNQLEEKEKYRSKEEDHLRRTEEARLPLKDQLLLETERESILSVLGKEIDAACKIFSRDLTEKLKGFSSGSDIHYDSHRWLGENKTELQWHCEELKERKQRKIHQLSLCRQQLRDLSKNKETELTLFEQIERQEQLLEEIHWEKRG</sequence>
<feature type="coiled-coil region" evidence="1">
    <location>
        <begin position="480"/>
        <end position="568"/>
    </location>
</feature>
<evidence type="ECO:0000256" key="1">
    <source>
        <dbReference type="SAM" id="Coils"/>
    </source>
</evidence>
<dbReference type="PANTHER" id="PTHR46657:SF1">
    <property type="entry name" value="CENTROSOMAL PROTEIN OF 128 KDA"/>
    <property type="match status" value="1"/>
</dbReference>
<keyword evidence="4" id="KW-1185">Reference proteome</keyword>
<dbReference type="Proteomes" id="UP000005225">
    <property type="component" value="Unassembled WGS sequence"/>
</dbReference>
<dbReference type="Ensembl" id="ENSOGAT00000025136.1">
    <property type="protein sequence ID" value="ENSOGAP00000021118.1"/>
    <property type="gene ID" value="ENSOGAG00000032626.1"/>
</dbReference>
<reference evidence="3" key="2">
    <citation type="submission" date="2025-08" db="UniProtKB">
        <authorList>
            <consortium name="Ensembl"/>
        </authorList>
    </citation>
    <scope>IDENTIFICATION</scope>
</reference>
<accession>H0XYC5</accession>
<dbReference type="STRING" id="30611.ENSOGAP00000021118"/>
<feature type="compositionally biased region" description="Low complexity" evidence="2">
    <location>
        <begin position="363"/>
        <end position="378"/>
    </location>
</feature>
<dbReference type="PANTHER" id="PTHR46657">
    <property type="entry name" value="CENTROSOMAL PROTEIN OF 128 KDA"/>
    <property type="match status" value="1"/>
</dbReference>
<dbReference type="GeneTree" id="ENSGT00390000007020"/>
<dbReference type="GO" id="GO:0005814">
    <property type="term" value="C:centriole"/>
    <property type="evidence" value="ECO:0007669"/>
    <property type="project" value="TreeGrafter"/>
</dbReference>
<evidence type="ECO:0000313" key="3">
    <source>
        <dbReference type="Ensembl" id="ENSOGAP00000021118.1"/>
    </source>
</evidence>
<dbReference type="InParanoid" id="H0XYC5"/>
<dbReference type="AlphaFoldDB" id="H0XYC5"/>
<organism evidence="3 4">
    <name type="scientific">Otolemur garnettii</name>
    <name type="common">Small-eared galago</name>
    <name type="synonym">Garnett's greater bushbaby</name>
    <dbReference type="NCBI Taxonomy" id="30611"/>
    <lineage>
        <taxon>Eukaryota</taxon>
        <taxon>Metazoa</taxon>
        <taxon>Chordata</taxon>
        <taxon>Craniata</taxon>
        <taxon>Vertebrata</taxon>
        <taxon>Euteleostomi</taxon>
        <taxon>Mammalia</taxon>
        <taxon>Eutheria</taxon>
        <taxon>Euarchontoglires</taxon>
        <taxon>Primates</taxon>
        <taxon>Strepsirrhini</taxon>
        <taxon>Lorisiformes</taxon>
        <taxon>Galagidae</taxon>
        <taxon>Otolemur</taxon>
    </lineage>
</organism>
<dbReference type="eggNOG" id="ENOG502QRR8">
    <property type="taxonomic scope" value="Eukaryota"/>
</dbReference>
<dbReference type="HOGENOM" id="CLU_010570_0_0_1"/>
<feature type="coiled-coil region" evidence="1">
    <location>
        <begin position="174"/>
        <end position="218"/>
    </location>
</feature>
<feature type="compositionally biased region" description="Polar residues" evidence="2">
    <location>
        <begin position="1"/>
        <end position="14"/>
    </location>
</feature>
<dbReference type="OMA" id="TQDAEQY"/>
<dbReference type="GO" id="GO:0000922">
    <property type="term" value="C:spindle pole"/>
    <property type="evidence" value="ECO:0007669"/>
    <property type="project" value="TreeGrafter"/>
</dbReference>
<feature type="region of interest" description="Disordered" evidence="2">
    <location>
        <begin position="1"/>
        <end position="51"/>
    </location>
</feature>
<dbReference type="InterPro" id="IPR026652">
    <property type="entry name" value="CEP128"/>
</dbReference>
<evidence type="ECO:0000256" key="2">
    <source>
        <dbReference type="SAM" id="MobiDB-lite"/>
    </source>
</evidence>
<feature type="compositionally biased region" description="Polar residues" evidence="2">
    <location>
        <begin position="21"/>
        <end position="32"/>
    </location>
</feature>
<dbReference type="EMBL" id="AAQR03003755">
    <property type="status" value="NOT_ANNOTATED_CDS"/>
    <property type="molecule type" value="Genomic_DNA"/>
</dbReference>
<evidence type="ECO:0000313" key="4">
    <source>
        <dbReference type="Proteomes" id="UP000005225"/>
    </source>
</evidence>
<reference evidence="3" key="3">
    <citation type="submission" date="2025-09" db="UniProtKB">
        <authorList>
            <consortium name="Ensembl"/>
        </authorList>
    </citation>
    <scope>IDENTIFICATION</scope>
</reference>
<dbReference type="EMBL" id="AAQR03003756">
    <property type="status" value="NOT_ANNOTATED_CDS"/>
    <property type="molecule type" value="Genomic_DNA"/>
</dbReference>
<keyword evidence="1" id="KW-0175">Coiled coil</keyword>